<evidence type="ECO:0000313" key="2">
    <source>
        <dbReference type="EMBL" id="QJA79431.1"/>
    </source>
</evidence>
<name>A0A6M3KCQ8_9ZZZZ</name>
<proteinExistence type="predicted"/>
<evidence type="ECO:0000313" key="1">
    <source>
        <dbReference type="EMBL" id="QJA61590.1"/>
    </source>
</evidence>
<gene>
    <name evidence="2" type="ORF">MM415A00879_0002</name>
    <name evidence="1" type="ORF">MM415B00915_0014</name>
</gene>
<dbReference type="EMBL" id="MT141446">
    <property type="protein sequence ID" value="QJA61590.1"/>
    <property type="molecule type" value="Genomic_DNA"/>
</dbReference>
<accession>A0A6M3KCQ8</accession>
<dbReference type="EMBL" id="MT142381">
    <property type="protein sequence ID" value="QJA79431.1"/>
    <property type="molecule type" value="Genomic_DNA"/>
</dbReference>
<protein>
    <submittedName>
        <fullName evidence="2">Uncharacterized protein</fullName>
    </submittedName>
</protein>
<dbReference type="AlphaFoldDB" id="A0A6M3KCQ8"/>
<reference evidence="2" key="1">
    <citation type="submission" date="2020-03" db="EMBL/GenBank/DDBJ databases">
        <title>The deep terrestrial virosphere.</title>
        <authorList>
            <person name="Holmfeldt K."/>
            <person name="Nilsson E."/>
            <person name="Simone D."/>
            <person name="Lopez-Fernandez M."/>
            <person name="Wu X."/>
            <person name="de Brujin I."/>
            <person name="Lundin D."/>
            <person name="Andersson A."/>
            <person name="Bertilsson S."/>
            <person name="Dopson M."/>
        </authorList>
    </citation>
    <scope>NUCLEOTIDE SEQUENCE</scope>
    <source>
        <strain evidence="2">MM415A00879</strain>
        <strain evidence="1">MM415B00915</strain>
    </source>
</reference>
<organism evidence="2">
    <name type="scientific">viral metagenome</name>
    <dbReference type="NCBI Taxonomy" id="1070528"/>
    <lineage>
        <taxon>unclassified sequences</taxon>
        <taxon>metagenomes</taxon>
        <taxon>organismal metagenomes</taxon>
    </lineage>
</organism>
<sequence>MPLIKPKKSEKQSDFIERCMGNKTMKSEYPDQKQRSAVCYTQWKNKDKKSKSAFDPAEMIVQAEYLGYSEGTVKDTLIVKFKLCHANKNANYDIFTKEELRKSYYTAVGKAIDMGHDKTYTIGYISDAVFVDTQEDKIYYYKENKEQIEESDDLCSYGYKIGEDSYVYCEGVIWKKRYEAEAEEIRGDFESGKLFFSMETYFEKCRCETCGVLAIGEDEYCTHLENRFQLGTGRILIECTFAGVGKVEHPADKDAVGLAAAKNDGFNLIDLIPDEKFDKKMLKMLVDIKLGR</sequence>